<dbReference type="EMBL" id="SNRY01000053">
    <property type="protein sequence ID" value="KAA6349143.1"/>
    <property type="molecule type" value="Genomic_DNA"/>
</dbReference>
<proteinExistence type="predicted"/>
<organism evidence="1">
    <name type="scientific">termite gut metagenome</name>
    <dbReference type="NCBI Taxonomy" id="433724"/>
    <lineage>
        <taxon>unclassified sequences</taxon>
        <taxon>metagenomes</taxon>
        <taxon>organismal metagenomes</taxon>
    </lineage>
</organism>
<protein>
    <submittedName>
        <fullName evidence="1">Uncharacterized protein</fullName>
    </submittedName>
</protein>
<name>A0A5J4SV21_9ZZZZ</name>
<sequence length="38" mass="4445">MEIVNIEARTFEAMATRFEHFAQRMDSLCAGQNKELKK</sequence>
<evidence type="ECO:0000313" key="1">
    <source>
        <dbReference type="EMBL" id="KAA6349143.1"/>
    </source>
</evidence>
<reference evidence="1" key="1">
    <citation type="submission" date="2019-03" db="EMBL/GenBank/DDBJ databases">
        <title>Single cell metagenomics reveals metabolic interactions within the superorganism composed of flagellate Streblomastix strix and complex community of Bacteroidetes bacteria on its surface.</title>
        <authorList>
            <person name="Treitli S.C."/>
            <person name="Kolisko M."/>
            <person name="Husnik F."/>
            <person name="Keeling P."/>
            <person name="Hampl V."/>
        </authorList>
    </citation>
    <scope>NUCLEOTIDE SEQUENCE</scope>
    <source>
        <strain evidence="1">STM</strain>
    </source>
</reference>
<gene>
    <name evidence="1" type="ORF">EZS27_003446</name>
</gene>
<accession>A0A5J4SV21</accession>
<dbReference type="AlphaFoldDB" id="A0A5J4SV21"/>
<comment type="caution">
    <text evidence="1">The sequence shown here is derived from an EMBL/GenBank/DDBJ whole genome shotgun (WGS) entry which is preliminary data.</text>
</comment>